<evidence type="ECO:0000256" key="1">
    <source>
        <dbReference type="SAM" id="Coils"/>
    </source>
</evidence>
<proteinExistence type="predicted"/>
<evidence type="ECO:0000313" key="2">
    <source>
        <dbReference type="EMBL" id="MQL99858.1"/>
    </source>
</evidence>
<feature type="coiled-coil region" evidence="1">
    <location>
        <begin position="115"/>
        <end position="142"/>
    </location>
</feature>
<dbReference type="EMBL" id="NMUH01002421">
    <property type="protein sequence ID" value="MQL99858.1"/>
    <property type="molecule type" value="Genomic_DNA"/>
</dbReference>
<gene>
    <name evidence="2" type="ORF">Taro_032587</name>
</gene>
<keyword evidence="3" id="KW-1185">Reference proteome</keyword>
<organism evidence="2 3">
    <name type="scientific">Colocasia esculenta</name>
    <name type="common">Wild taro</name>
    <name type="synonym">Arum esculentum</name>
    <dbReference type="NCBI Taxonomy" id="4460"/>
    <lineage>
        <taxon>Eukaryota</taxon>
        <taxon>Viridiplantae</taxon>
        <taxon>Streptophyta</taxon>
        <taxon>Embryophyta</taxon>
        <taxon>Tracheophyta</taxon>
        <taxon>Spermatophyta</taxon>
        <taxon>Magnoliopsida</taxon>
        <taxon>Liliopsida</taxon>
        <taxon>Araceae</taxon>
        <taxon>Aroideae</taxon>
        <taxon>Colocasieae</taxon>
        <taxon>Colocasia</taxon>
    </lineage>
</organism>
<reference evidence="2" key="1">
    <citation type="submission" date="2017-07" db="EMBL/GenBank/DDBJ databases">
        <title>Taro Niue Genome Assembly and Annotation.</title>
        <authorList>
            <person name="Atibalentja N."/>
            <person name="Keating K."/>
            <person name="Fields C.J."/>
        </authorList>
    </citation>
    <scope>NUCLEOTIDE SEQUENCE</scope>
    <source>
        <strain evidence="2">Niue_2</strain>
        <tissue evidence="2">Leaf</tissue>
    </source>
</reference>
<dbReference type="Proteomes" id="UP000652761">
    <property type="component" value="Unassembled WGS sequence"/>
</dbReference>
<accession>A0A843VT15</accession>
<dbReference type="AlphaFoldDB" id="A0A843VT15"/>
<comment type="caution">
    <text evidence="2">The sequence shown here is derived from an EMBL/GenBank/DDBJ whole genome shotgun (WGS) entry which is preliminary data.</text>
</comment>
<sequence>MSLPDWAYVALRRRQALCRLLSPEAGCASAASVFALLYRGTCASSLVRSHTSRSPGARHLRACPVREVVTVTWDPRPREPVEGNEPCEFFMWCDDLMVVGTSDNVMCQCHGAEMMQKLIQENEMLRKRLQQLELQLERKTKIAASLGRVISTLTIDEVDN</sequence>
<protein>
    <submittedName>
        <fullName evidence="2">Uncharacterized protein</fullName>
    </submittedName>
</protein>
<name>A0A843VT15_COLES</name>
<evidence type="ECO:0000313" key="3">
    <source>
        <dbReference type="Proteomes" id="UP000652761"/>
    </source>
</evidence>
<keyword evidence="1" id="KW-0175">Coiled coil</keyword>